<proteinExistence type="predicted"/>
<feature type="transmembrane region" description="Helical" evidence="1">
    <location>
        <begin position="548"/>
        <end position="568"/>
    </location>
</feature>
<reference evidence="2 3" key="1">
    <citation type="submission" date="2017-01" db="EMBL/GenBank/DDBJ databases">
        <authorList>
            <person name="Mah S.A."/>
            <person name="Swanson W.J."/>
            <person name="Moy G.W."/>
            <person name="Vacquier V.D."/>
        </authorList>
    </citation>
    <scope>NUCLEOTIDE SEQUENCE [LARGE SCALE GENOMIC DNA]</scope>
    <source>
        <strain evidence="2 3">CPCC 203464</strain>
    </source>
</reference>
<dbReference type="EMBL" id="FTNT01000001">
    <property type="protein sequence ID" value="SIR61828.1"/>
    <property type="molecule type" value="Genomic_DNA"/>
</dbReference>
<feature type="transmembrane region" description="Helical" evidence="1">
    <location>
        <begin position="243"/>
        <end position="264"/>
    </location>
</feature>
<feature type="transmembrane region" description="Helical" evidence="1">
    <location>
        <begin position="167"/>
        <end position="197"/>
    </location>
</feature>
<feature type="transmembrane region" description="Helical" evidence="1">
    <location>
        <begin position="70"/>
        <end position="95"/>
    </location>
</feature>
<accession>A0A1N7CDY6</accession>
<feature type="transmembrane region" description="Helical" evidence="1">
    <location>
        <begin position="209"/>
        <end position="231"/>
    </location>
</feature>
<feature type="transmembrane region" description="Helical" evidence="1">
    <location>
        <begin position="350"/>
        <end position="370"/>
    </location>
</feature>
<dbReference type="AlphaFoldDB" id="A0A1N7CDY6"/>
<feature type="transmembrane region" description="Helical" evidence="1">
    <location>
        <begin position="12"/>
        <end position="33"/>
    </location>
</feature>
<protein>
    <recommendedName>
        <fullName evidence="4">Transmembrane protein</fullName>
    </recommendedName>
</protein>
<evidence type="ECO:0000313" key="3">
    <source>
        <dbReference type="Proteomes" id="UP000186218"/>
    </source>
</evidence>
<keyword evidence="1" id="KW-0472">Membrane</keyword>
<sequence>MSTRRRVPIIRRARLILALTGATVATVILWPVLGGGYLLHADAVSTPRSFVTDTALGLADSAPRAVPQDWLVAVASGLVDGGWVVAGITWVAIALGAMGFGCLAARVLPAAGTPGAVAAAVLSMWNPLIAERLLQGQWSLLAGYAALGWLGVISLDLRSGEARWSSWVSLAGWLAAAGLTPTGSVVGLIVVVALLVVPTTADGRRGTGLTAVGIWVVSAMPWMLAAALGGAPATSDPGAVSAFAIRAEPALGAVGAALGLGGIWNAGSVPASRTGAWAAVATACLLLLVVAGSTVLWRRRRIPAVRACAVVAVVTLVVVVVAATPPGLSVLRWVIDTIPGAGLFRDTQKWLGLVLPLYALAAAAGVQWLGRWVPRGAALVPALMLIVLPLPDLAWGVGGQLRPVHYPADWARVAATVPDDSGDVAVLPSGSNRRYAFTDRRVSLDPAPRLLRADVVATGELSVDGRVVDAATGRARRVVDALRGGAPPAVLAREGVGWVLVETDQSPVTAPMRRTLAQATPVLRSNDLALYRLSGPADHRAGTAARTAMWVAHLVWLALLAAGVVGTCRRTPSPRRRSESAITDAA</sequence>
<organism evidence="2 3">
    <name type="scientific">Williamsia sterculiae</name>
    <dbReference type="NCBI Taxonomy" id="1344003"/>
    <lineage>
        <taxon>Bacteria</taxon>
        <taxon>Bacillati</taxon>
        <taxon>Actinomycetota</taxon>
        <taxon>Actinomycetes</taxon>
        <taxon>Mycobacteriales</taxon>
        <taxon>Nocardiaceae</taxon>
        <taxon>Williamsia</taxon>
    </lineage>
</organism>
<dbReference type="Proteomes" id="UP000186218">
    <property type="component" value="Unassembled WGS sequence"/>
</dbReference>
<feature type="transmembrane region" description="Helical" evidence="1">
    <location>
        <begin position="276"/>
        <end position="297"/>
    </location>
</feature>
<feature type="transmembrane region" description="Helical" evidence="1">
    <location>
        <begin position="304"/>
        <end position="323"/>
    </location>
</feature>
<keyword evidence="3" id="KW-1185">Reference proteome</keyword>
<evidence type="ECO:0000313" key="2">
    <source>
        <dbReference type="EMBL" id="SIR61828.1"/>
    </source>
</evidence>
<feature type="transmembrane region" description="Helical" evidence="1">
    <location>
        <begin position="107"/>
        <end position="125"/>
    </location>
</feature>
<keyword evidence="1" id="KW-0812">Transmembrane</keyword>
<gene>
    <name evidence="2" type="ORF">SAMN05445060_0068</name>
</gene>
<dbReference type="RefSeq" id="WP_076475523.1">
    <property type="nucleotide sequence ID" value="NZ_FTNT01000001.1"/>
</dbReference>
<evidence type="ECO:0008006" key="4">
    <source>
        <dbReference type="Google" id="ProtNLM"/>
    </source>
</evidence>
<keyword evidence="1" id="KW-1133">Transmembrane helix</keyword>
<dbReference type="STRING" id="1344003.SAMN05445060_0068"/>
<feature type="transmembrane region" description="Helical" evidence="1">
    <location>
        <begin position="137"/>
        <end position="155"/>
    </location>
</feature>
<feature type="transmembrane region" description="Helical" evidence="1">
    <location>
        <begin position="377"/>
        <end position="397"/>
    </location>
</feature>
<evidence type="ECO:0000256" key="1">
    <source>
        <dbReference type="SAM" id="Phobius"/>
    </source>
</evidence>
<name>A0A1N7CDY6_9NOCA</name>